<evidence type="ECO:0008006" key="3">
    <source>
        <dbReference type="Google" id="ProtNLM"/>
    </source>
</evidence>
<reference evidence="2" key="1">
    <citation type="journal article" date="2019" name="Int. J. Syst. Evol. Microbiol.">
        <title>The Global Catalogue of Microorganisms (GCM) 10K type strain sequencing project: providing services to taxonomists for standard genome sequencing and annotation.</title>
        <authorList>
            <consortium name="The Broad Institute Genomics Platform"/>
            <consortium name="The Broad Institute Genome Sequencing Center for Infectious Disease"/>
            <person name="Wu L."/>
            <person name="Ma J."/>
        </authorList>
    </citation>
    <scope>NUCLEOTIDE SEQUENCE [LARGE SCALE GENOMIC DNA]</scope>
    <source>
        <strain evidence="2">CGMCC 1.12404</strain>
    </source>
</reference>
<sequence>MSQETKTYINIRISEDMKKRVARALEWEGIDQSTLILSYVYQFVQMVEAGDRPDPEKLTYAEQDRNRTKFIQVRVNPKLKQRLKQALNDTDLSETTLVLSYLVRFVLEAEKKHL</sequence>
<protein>
    <recommendedName>
        <fullName evidence="3">RelB antitoxin</fullName>
    </recommendedName>
</protein>
<dbReference type="EMBL" id="BMEX01000028">
    <property type="protein sequence ID" value="GGA58149.1"/>
    <property type="molecule type" value="Genomic_DNA"/>
</dbReference>
<dbReference type="Proteomes" id="UP000617979">
    <property type="component" value="Unassembled WGS sequence"/>
</dbReference>
<proteinExistence type="predicted"/>
<gene>
    <name evidence="1" type="ORF">GCM10007416_34200</name>
</gene>
<keyword evidence="2" id="KW-1185">Reference proteome</keyword>
<accession>A0ABQ1H553</accession>
<evidence type="ECO:0000313" key="1">
    <source>
        <dbReference type="EMBL" id="GGA58149.1"/>
    </source>
</evidence>
<name>A0ABQ1H553_9BACL</name>
<organism evidence="1 2">
    <name type="scientific">Kroppenstedtia guangzhouensis</name>
    <dbReference type="NCBI Taxonomy" id="1274356"/>
    <lineage>
        <taxon>Bacteria</taxon>
        <taxon>Bacillati</taxon>
        <taxon>Bacillota</taxon>
        <taxon>Bacilli</taxon>
        <taxon>Bacillales</taxon>
        <taxon>Thermoactinomycetaceae</taxon>
        <taxon>Kroppenstedtia</taxon>
    </lineage>
</organism>
<dbReference type="RefSeq" id="WP_188433700.1">
    <property type="nucleotide sequence ID" value="NZ_BMEX01000028.1"/>
</dbReference>
<evidence type="ECO:0000313" key="2">
    <source>
        <dbReference type="Proteomes" id="UP000617979"/>
    </source>
</evidence>
<comment type="caution">
    <text evidence="1">The sequence shown here is derived from an EMBL/GenBank/DDBJ whole genome shotgun (WGS) entry which is preliminary data.</text>
</comment>